<dbReference type="AlphaFoldDB" id="A0AA35S819"/>
<dbReference type="SUPFAM" id="SSF58038">
    <property type="entry name" value="SNARE fusion complex"/>
    <property type="match status" value="1"/>
</dbReference>
<comment type="caution">
    <text evidence="4">The sequence shown here is derived from an EMBL/GenBank/DDBJ whole genome shotgun (WGS) entry which is preliminary data.</text>
</comment>
<dbReference type="EMBL" id="CASHTH010002102">
    <property type="protein sequence ID" value="CAI8024869.1"/>
    <property type="molecule type" value="Genomic_DNA"/>
</dbReference>
<feature type="transmembrane region" description="Helical" evidence="2">
    <location>
        <begin position="69"/>
        <end position="94"/>
    </location>
</feature>
<reference evidence="4" key="1">
    <citation type="submission" date="2023-03" db="EMBL/GenBank/DDBJ databases">
        <authorList>
            <person name="Steffen K."/>
            <person name="Cardenas P."/>
        </authorList>
    </citation>
    <scope>NUCLEOTIDE SEQUENCE</scope>
</reference>
<keyword evidence="2" id="KW-0812">Transmembrane</keyword>
<keyword evidence="1" id="KW-0175">Coiled coil</keyword>
<accession>A0AA35S819</accession>
<organism evidence="4 5">
    <name type="scientific">Geodia barretti</name>
    <name type="common">Barrett's horny sponge</name>
    <dbReference type="NCBI Taxonomy" id="519541"/>
    <lineage>
        <taxon>Eukaryota</taxon>
        <taxon>Metazoa</taxon>
        <taxon>Porifera</taxon>
        <taxon>Demospongiae</taxon>
        <taxon>Heteroscleromorpha</taxon>
        <taxon>Tetractinellida</taxon>
        <taxon>Astrophorina</taxon>
        <taxon>Geodiidae</taxon>
        <taxon>Geodia</taxon>
    </lineage>
</organism>
<gene>
    <name evidence="4" type="ORF">GBAR_LOCUS14404</name>
</gene>
<dbReference type="InterPro" id="IPR001388">
    <property type="entry name" value="Synaptobrevin-like"/>
</dbReference>
<proteinExistence type="predicted"/>
<dbReference type="InterPro" id="IPR016444">
    <property type="entry name" value="Synaptobrevin/VAMP"/>
</dbReference>
<dbReference type="InterPro" id="IPR042855">
    <property type="entry name" value="V_SNARE_CC"/>
</dbReference>
<evidence type="ECO:0000256" key="2">
    <source>
        <dbReference type="SAM" id="Phobius"/>
    </source>
</evidence>
<dbReference type="PANTHER" id="PTHR45701">
    <property type="entry name" value="SYNAPTOBREVIN FAMILY MEMBER"/>
    <property type="match status" value="1"/>
</dbReference>
<dbReference type="Gene3D" id="1.20.5.110">
    <property type="match status" value="1"/>
</dbReference>
<evidence type="ECO:0000256" key="1">
    <source>
        <dbReference type="PROSITE-ProRule" id="PRU00290"/>
    </source>
</evidence>
<protein>
    <submittedName>
        <fullName evidence="4">Synaptobrevin</fullName>
    </submittedName>
</protein>
<dbReference type="PROSITE" id="PS50892">
    <property type="entry name" value="V_SNARE"/>
    <property type="match status" value="1"/>
</dbReference>
<evidence type="ECO:0000259" key="3">
    <source>
        <dbReference type="PROSITE" id="PS50892"/>
    </source>
</evidence>
<evidence type="ECO:0000313" key="4">
    <source>
        <dbReference type="EMBL" id="CAI8024869.1"/>
    </source>
</evidence>
<dbReference type="Proteomes" id="UP001174909">
    <property type="component" value="Unassembled WGS sequence"/>
</dbReference>
<keyword evidence="2" id="KW-0472">Membrane</keyword>
<dbReference type="GO" id="GO:0016192">
    <property type="term" value="P:vesicle-mediated transport"/>
    <property type="evidence" value="ECO:0007669"/>
    <property type="project" value="InterPro"/>
</dbReference>
<keyword evidence="2" id="KW-1133">Transmembrane helix</keyword>
<sequence length="101" mass="11689">MEEDDPRISLLKKQTTQVTETARENVRKVVARGDNIDDLQQRAESLQQSAHHFDINATRLRRKMCWQSISLWILLLIVLVIILLTLIVSIAVVVEKNKKKN</sequence>
<feature type="domain" description="V-SNARE coiled-coil homology" evidence="3">
    <location>
        <begin position="7"/>
        <end position="67"/>
    </location>
</feature>
<dbReference type="GO" id="GO:0016020">
    <property type="term" value="C:membrane"/>
    <property type="evidence" value="ECO:0007669"/>
    <property type="project" value="InterPro"/>
</dbReference>
<evidence type="ECO:0000313" key="5">
    <source>
        <dbReference type="Proteomes" id="UP001174909"/>
    </source>
</evidence>
<keyword evidence="5" id="KW-1185">Reference proteome</keyword>
<dbReference type="Pfam" id="PF00957">
    <property type="entry name" value="Synaptobrevin"/>
    <property type="match status" value="1"/>
</dbReference>
<dbReference type="PRINTS" id="PR00219">
    <property type="entry name" value="SYNAPTOBREVN"/>
</dbReference>
<name>A0AA35S819_GEOBA</name>